<feature type="transmembrane region" description="Helical" evidence="6">
    <location>
        <begin position="382"/>
        <end position="398"/>
    </location>
</feature>
<dbReference type="InterPro" id="IPR011701">
    <property type="entry name" value="MFS"/>
</dbReference>
<evidence type="ECO:0000256" key="3">
    <source>
        <dbReference type="ARBA" id="ARBA00022692"/>
    </source>
</evidence>
<organism evidence="8 9">
    <name type="scientific">Chryseobacterium zhengzhouense</name>
    <dbReference type="NCBI Taxonomy" id="1636086"/>
    <lineage>
        <taxon>Bacteria</taxon>
        <taxon>Pseudomonadati</taxon>
        <taxon>Bacteroidota</taxon>
        <taxon>Flavobacteriia</taxon>
        <taxon>Flavobacteriales</taxon>
        <taxon>Weeksellaceae</taxon>
        <taxon>Chryseobacterium group</taxon>
        <taxon>Chryseobacterium</taxon>
    </lineage>
</organism>
<dbReference type="Gene3D" id="1.20.1720.10">
    <property type="entry name" value="Multidrug resistance protein D"/>
    <property type="match status" value="1"/>
</dbReference>
<feature type="transmembrane region" description="Helical" evidence="6">
    <location>
        <begin position="174"/>
        <end position="192"/>
    </location>
</feature>
<evidence type="ECO:0000259" key="7">
    <source>
        <dbReference type="PROSITE" id="PS50850"/>
    </source>
</evidence>
<dbReference type="InterPro" id="IPR036259">
    <property type="entry name" value="MFS_trans_sf"/>
</dbReference>
<evidence type="ECO:0000313" key="9">
    <source>
        <dbReference type="Proteomes" id="UP001596550"/>
    </source>
</evidence>
<protein>
    <submittedName>
        <fullName evidence="8">MFS transporter</fullName>
    </submittedName>
</protein>
<keyword evidence="9" id="KW-1185">Reference proteome</keyword>
<dbReference type="RefSeq" id="WP_378173782.1">
    <property type="nucleotide sequence ID" value="NZ_JBHTCR010000001.1"/>
</dbReference>
<dbReference type="PANTHER" id="PTHR23502">
    <property type="entry name" value="MAJOR FACILITATOR SUPERFAMILY"/>
    <property type="match status" value="1"/>
</dbReference>
<dbReference type="Pfam" id="PF07690">
    <property type="entry name" value="MFS_1"/>
    <property type="match status" value="1"/>
</dbReference>
<feature type="domain" description="Major facilitator superfamily (MFS) profile" evidence="7">
    <location>
        <begin position="19"/>
        <end position="403"/>
    </location>
</feature>
<feature type="transmembrane region" description="Helical" evidence="6">
    <location>
        <begin position="89"/>
        <end position="108"/>
    </location>
</feature>
<dbReference type="SUPFAM" id="SSF103473">
    <property type="entry name" value="MFS general substrate transporter"/>
    <property type="match status" value="1"/>
</dbReference>
<evidence type="ECO:0000256" key="2">
    <source>
        <dbReference type="ARBA" id="ARBA00022448"/>
    </source>
</evidence>
<keyword evidence="3 6" id="KW-0812">Transmembrane</keyword>
<keyword evidence="5 6" id="KW-0472">Membrane</keyword>
<evidence type="ECO:0000256" key="6">
    <source>
        <dbReference type="SAM" id="Phobius"/>
    </source>
</evidence>
<name>A0ABW2LW71_9FLAO</name>
<feature type="transmembrane region" description="Helical" evidence="6">
    <location>
        <begin position="114"/>
        <end position="131"/>
    </location>
</feature>
<comment type="caution">
    <text evidence="8">The sequence shown here is derived from an EMBL/GenBank/DDBJ whole genome shotgun (WGS) entry which is preliminary data.</text>
</comment>
<feature type="transmembrane region" description="Helical" evidence="6">
    <location>
        <begin position="291"/>
        <end position="308"/>
    </location>
</feature>
<evidence type="ECO:0000256" key="5">
    <source>
        <dbReference type="ARBA" id="ARBA00023136"/>
    </source>
</evidence>
<feature type="transmembrane region" description="Helical" evidence="6">
    <location>
        <begin position="143"/>
        <end position="162"/>
    </location>
</feature>
<gene>
    <name evidence="8" type="ORF">ACFQO9_03610</name>
</gene>
<feature type="transmembrane region" description="Helical" evidence="6">
    <location>
        <begin position="345"/>
        <end position="370"/>
    </location>
</feature>
<feature type="transmembrane region" description="Helical" evidence="6">
    <location>
        <begin position="258"/>
        <end position="279"/>
    </location>
</feature>
<comment type="subcellular location">
    <subcellularLocation>
        <location evidence="1">Membrane</location>
        <topology evidence="1">Multi-pass membrane protein</topology>
    </subcellularLocation>
</comment>
<dbReference type="PANTHER" id="PTHR23502:SF132">
    <property type="entry name" value="POLYAMINE TRANSPORTER 2-RELATED"/>
    <property type="match status" value="1"/>
</dbReference>
<keyword evidence="4 6" id="KW-1133">Transmembrane helix</keyword>
<feature type="transmembrane region" description="Helical" evidence="6">
    <location>
        <begin position="57"/>
        <end position="77"/>
    </location>
</feature>
<dbReference type="EMBL" id="JBHTCR010000001">
    <property type="protein sequence ID" value="MFC7345806.1"/>
    <property type="molecule type" value="Genomic_DNA"/>
</dbReference>
<reference evidence="9" key="1">
    <citation type="journal article" date="2019" name="Int. J. Syst. Evol. Microbiol.">
        <title>The Global Catalogue of Microorganisms (GCM) 10K type strain sequencing project: providing services to taxonomists for standard genome sequencing and annotation.</title>
        <authorList>
            <consortium name="The Broad Institute Genomics Platform"/>
            <consortium name="The Broad Institute Genome Sequencing Center for Infectious Disease"/>
            <person name="Wu L."/>
            <person name="Ma J."/>
        </authorList>
    </citation>
    <scope>NUCLEOTIDE SEQUENCE [LARGE SCALE GENOMIC DNA]</scope>
    <source>
        <strain evidence="9">CCUG 54781</strain>
    </source>
</reference>
<evidence type="ECO:0000313" key="8">
    <source>
        <dbReference type="EMBL" id="MFC7345806.1"/>
    </source>
</evidence>
<feature type="transmembrane region" description="Helical" evidence="6">
    <location>
        <begin position="314"/>
        <end position="333"/>
    </location>
</feature>
<evidence type="ECO:0000256" key="1">
    <source>
        <dbReference type="ARBA" id="ARBA00004141"/>
    </source>
</evidence>
<keyword evidence="2" id="KW-0813">Transport</keyword>
<sequence length="403" mass="45020">MKFFRSAMVTLKEKNKFIATILAFAVIPMSGLATDIYLPSMPSMATELHQPESNIQLTLSIFLISYGLTQFFAGSIVDSFGRYKISMASLALFVVSFIITATTQNIYIIYVMRVLQGVLSGFAVVSKRAFFVDVYEGEARKHYLSIMTIVWSVGPIIAPFIGGYLQKNFGWQSNFYVLAGYSLLLLILEFIFSGETLKKRNPFHVEFLLKEYNSMFKAKDFFYGMLMCGLSYSMIMFFNLCGSFIIEHKMGYSEVVAGYVSLILGFAWMAGGFLGKALINKAFLPKIRYANFVQLFLIILMFIASYFSNNIYSLVAFAFLIHVTAGFIFNNYFSYCIGRFPNSAGIAGGLTGGIAFIITSAISYGIVAVIKPQIQLEVAEGYFVLGILGLFILSMIKLRKAHA</sequence>
<dbReference type="InterPro" id="IPR020846">
    <property type="entry name" value="MFS_dom"/>
</dbReference>
<evidence type="ECO:0000256" key="4">
    <source>
        <dbReference type="ARBA" id="ARBA00022989"/>
    </source>
</evidence>
<proteinExistence type="predicted"/>
<dbReference type="Proteomes" id="UP001596550">
    <property type="component" value="Unassembled WGS sequence"/>
</dbReference>
<feature type="transmembrane region" description="Helical" evidence="6">
    <location>
        <begin position="221"/>
        <end position="246"/>
    </location>
</feature>
<dbReference type="PROSITE" id="PS50850">
    <property type="entry name" value="MFS"/>
    <property type="match status" value="1"/>
</dbReference>
<accession>A0ABW2LW71</accession>